<feature type="non-terminal residue" evidence="1">
    <location>
        <position position="1"/>
    </location>
</feature>
<organism evidence="1 2">
    <name type="scientific">Pristionchus mayeri</name>
    <dbReference type="NCBI Taxonomy" id="1317129"/>
    <lineage>
        <taxon>Eukaryota</taxon>
        <taxon>Metazoa</taxon>
        <taxon>Ecdysozoa</taxon>
        <taxon>Nematoda</taxon>
        <taxon>Chromadorea</taxon>
        <taxon>Rhabditida</taxon>
        <taxon>Rhabditina</taxon>
        <taxon>Diplogasteromorpha</taxon>
        <taxon>Diplogasteroidea</taxon>
        <taxon>Neodiplogasteridae</taxon>
        <taxon>Pristionchus</taxon>
    </lineage>
</organism>
<name>A0AAN5DIA9_9BILA</name>
<proteinExistence type="predicted"/>
<dbReference type="AlphaFoldDB" id="A0AAN5DIA9"/>
<evidence type="ECO:0000313" key="2">
    <source>
        <dbReference type="Proteomes" id="UP001328107"/>
    </source>
</evidence>
<dbReference type="PANTHER" id="PTHR31362:SF0">
    <property type="entry name" value="EXOSTOSIN DOMAIN-CONTAINING PROTEIN-RELATED"/>
    <property type="match status" value="1"/>
</dbReference>
<sequence length="116" mass="13299">DGTLIADWMYVPSSNHSFVATFAQIAHEGEFFHELFASKIMSILPSEGHSIGLSRNIQFPILRNWPENFENLPCSSMLGMHPIKLSAFQNLEDRNLFSNVVLDKFFHNIFRIDNVT</sequence>
<dbReference type="Proteomes" id="UP001328107">
    <property type="component" value="Unassembled WGS sequence"/>
</dbReference>
<protein>
    <submittedName>
        <fullName evidence="1">Uncharacterized protein</fullName>
    </submittedName>
</protein>
<reference evidence="2" key="1">
    <citation type="submission" date="2022-10" db="EMBL/GenBank/DDBJ databases">
        <title>Genome assembly of Pristionchus species.</title>
        <authorList>
            <person name="Yoshida K."/>
            <person name="Sommer R.J."/>
        </authorList>
    </citation>
    <scope>NUCLEOTIDE SEQUENCE [LARGE SCALE GENOMIC DNA]</scope>
    <source>
        <strain evidence="2">RS5460</strain>
    </source>
</reference>
<dbReference type="PANTHER" id="PTHR31362">
    <property type="entry name" value="GLYCOSYLTRANSFERASE STELLO1-RELATED"/>
    <property type="match status" value="1"/>
</dbReference>
<accession>A0AAN5DIA9</accession>
<dbReference type="InterPro" id="IPR005049">
    <property type="entry name" value="STL-like"/>
</dbReference>
<feature type="non-terminal residue" evidence="1">
    <location>
        <position position="116"/>
    </location>
</feature>
<keyword evidence="2" id="KW-1185">Reference proteome</keyword>
<evidence type="ECO:0000313" key="1">
    <source>
        <dbReference type="EMBL" id="GMR62782.1"/>
    </source>
</evidence>
<gene>
    <name evidence="1" type="ORF">PMAYCL1PPCAC_32977</name>
</gene>
<dbReference type="EMBL" id="BTRK01000006">
    <property type="protein sequence ID" value="GMR62782.1"/>
    <property type="molecule type" value="Genomic_DNA"/>
</dbReference>
<comment type="caution">
    <text evidence="1">The sequence shown here is derived from an EMBL/GenBank/DDBJ whole genome shotgun (WGS) entry which is preliminary data.</text>
</comment>